<dbReference type="Pfam" id="PF00378">
    <property type="entry name" value="ECH_1"/>
    <property type="match status" value="1"/>
</dbReference>
<dbReference type="SUPFAM" id="SSF52096">
    <property type="entry name" value="ClpP/crotonase"/>
    <property type="match status" value="1"/>
</dbReference>
<dbReference type="EMBL" id="BAAAQD010000002">
    <property type="protein sequence ID" value="GAA1505770.1"/>
    <property type="molecule type" value="Genomic_DNA"/>
</dbReference>
<sequence>MVTAAGAGVEAVRVSVDGPVATLTIDNPGKRNAMTAAMWRAVPVLLKDLEADPAVKVLVVEGAGGTFCAGADIDDAAAIAADGEDSVAVQAELALAAFPKPTIARIDGFCVGGGCQLAVACDLRFAAADSRFGITPAKLGIVYPRSTTRRLADLVGPSRAKLLLFTADLIDAPAAFAIGLVDAVVAPDALAASVRDTAATITTRSQLSVRAAKAFIDGREGPARQDPAEVAEGLAAFRDRRPPTWPSDYPA</sequence>
<evidence type="ECO:0000313" key="4">
    <source>
        <dbReference type="Proteomes" id="UP001501470"/>
    </source>
</evidence>
<dbReference type="PANTHER" id="PTHR11941">
    <property type="entry name" value="ENOYL-COA HYDRATASE-RELATED"/>
    <property type="match status" value="1"/>
</dbReference>
<dbReference type="InterPro" id="IPR018376">
    <property type="entry name" value="Enoyl-CoA_hyd/isom_CS"/>
</dbReference>
<dbReference type="InterPro" id="IPR029045">
    <property type="entry name" value="ClpP/crotonase-like_dom_sf"/>
</dbReference>
<organism evidence="3 4">
    <name type="scientific">Dactylosporangium maewongense</name>
    <dbReference type="NCBI Taxonomy" id="634393"/>
    <lineage>
        <taxon>Bacteria</taxon>
        <taxon>Bacillati</taxon>
        <taxon>Actinomycetota</taxon>
        <taxon>Actinomycetes</taxon>
        <taxon>Micromonosporales</taxon>
        <taxon>Micromonosporaceae</taxon>
        <taxon>Dactylosporangium</taxon>
    </lineage>
</organism>
<name>A0ABP4KLT1_9ACTN</name>
<proteinExistence type="inferred from homology"/>
<dbReference type="InterPro" id="IPR001753">
    <property type="entry name" value="Enoyl-CoA_hydra/iso"/>
</dbReference>
<dbReference type="Proteomes" id="UP001501470">
    <property type="component" value="Unassembled WGS sequence"/>
</dbReference>
<reference evidence="4" key="1">
    <citation type="journal article" date="2019" name="Int. J. Syst. Evol. Microbiol.">
        <title>The Global Catalogue of Microorganisms (GCM) 10K type strain sequencing project: providing services to taxonomists for standard genome sequencing and annotation.</title>
        <authorList>
            <consortium name="The Broad Institute Genomics Platform"/>
            <consortium name="The Broad Institute Genome Sequencing Center for Infectious Disease"/>
            <person name="Wu L."/>
            <person name="Ma J."/>
        </authorList>
    </citation>
    <scope>NUCLEOTIDE SEQUENCE [LARGE SCALE GENOMIC DNA]</scope>
    <source>
        <strain evidence="4">JCM 15933</strain>
    </source>
</reference>
<accession>A0ABP4KLT1</accession>
<evidence type="ECO:0000256" key="2">
    <source>
        <dbReference type="RuleBase" id="RU003707"/>
    </source>
</evidence>
<comment type="similarity">
    <text evidence="1 2">Belongs to the enoyl-CoA hydratase/isomerase family.</text>
</comment>
<dbReference type="Gene3D" id="3.90.226.10">
    <property type="entry name" value="2-enoyl-CoA Hydratase, Chain A, domain 1"/>
    <property type="match status" value="1"/>
</dbReference>
<dbReference type="PROSITE" id="PS00166">
    <property type="entry name" value="ENOYL_COA_HYDRATASE"/>
    <property type="match status" value="1"/>
</dbReference>
<dbReference type="PANTHER" id="PTHR11941:SF127">
    <property type="entry name" value="ENOYL-COA HYDRATASE ECHA18 (ENOYL HYDRASE) (UNSATURATED ACYL-COA HYDRATASE) (CROTONASE)-RELATED"/>
    <property type="match status" value="1"/>
</dbReference>
<dbReference type="CDD" id="cd06558">
    <property type="entry name" value="crotonase-like"/>
    <property type="match status" value="1"/>
</dbReference>
<gene>
    <name evidence="3" type="ORF">GCM10009827_019340</name>
</gene>
<protein>
    <submittedName>
        <fullName evidence="3">Enoyl-CoA hydratase/isomerase family protein</fullName>
    </submittedName>
</protein>
<keyword evidence="4" id="KW-1185">Reference proteome</keyword>
<evidence type="ECO:0000256" key="1">
    <source>
        <dbReference type="ARBA" id="ARBA00005254"/>
    </source>
</evidence>
<comment type="caution">
    <text evidence="3">The sequence shown here is derived from an EMBL/GenBank/DDBJ whole genome shotgun (WGS) entry which is preliminary data.</text>
</comment>
<evidence type="ECO:0000313" key="3">
    <source>
        <dbReference type="EMBL" id="GAA1505770.1"/>
    </source>
</evidence>